<dbReference type="AlphaFoldDB" id="A0A6A6CUZ6"/>
<evidence type="ECO:0008006" key="4">
    <source>
        <dbReference type="Google" id="ProtNLM"/>
    </source>
</evidence>
<evidence type="ECO:0000313" key="3">
    <source>
        <dbReference type="Proteomes" id="UP000799537"/>
    </source>
</evidence>
<sequence>MTAPELPHEILSLFAKSVSEIYSTVWVQSPSESDSVFIGRDSEPRKKVGLTQEQLDEITTGPQPWRQARRAAIRHIFYWVAVPHWLEDRTRERQSPDRNSEQHSYDNPLRRENDEAFSTGVQALFEYLSSPSWAERSALLTLSVVLQAEKVHTTDMKVEPGTGLIELNKLPLAWYTGTLRSGTTLKPVSCVRAVEFPRVYATANGEQNMISLPAQVRILSACGDCDALVEANLFGSYYMGNQISLLTQKRNDTAKVLHLLPKRIQTLHLEWCDEISPHVFEQRTQPQYQLAVRSDALSRALHSVSMQLCELYIVQLDMTSDFFRLSKDEHQSTVLWPHLETLRLTFNPTATPTGQPLIYEYWPDGEDGGAMPLTSWQQPGPKRLEYVENGDSSFSIVPGFFDDLYASAGYAAQKMPKITSLLLSWEEGDTQDLELKCRGNKWVLELYSFYGYSPCQEVLDAWQIPEGKMKKRLRVLETEFDSWPPSPLGRE</sequence>
<accession>A0A6A6CUZ6</accession>
<protein>
    <recommendedName>
        <fullName evidence="4">F-box domain-containing protein</fullName>
    </recommendedName>
</protein>
<dbReference type="EMBL" id="ML993587">
    <property type="protein sequence ID" value="KAF2169629.1"/>
    <property type="molecule type" value="Genomic_DNA"/>
</dbReference>
<dbReference type="RefSeq" id="XP_033670518.1">
    <property type="nucleotide sequence ID" value="XM_033805203.1"/>
</dbReference>
<reference evidence="2" key="1">
    <citation type="journal article" date="2020" name="Stud. Mycol.">
        <title>101 Dothideomycetes genomes: a test case for predicting lifestyles and emergence of pathogens.</title>
        <authorList>
            <person name="Haridas S."/>
            <person name="Albert R."/>
            <person name="Binder M."/>
            <person name="Bloem J."/>
            <person name="Labutti K."/>
            <person name="Salamov A."/>
            <person name="Andreopoulos B."/>
            <person name="Baker S."/>
            <person name="Barry K."/>
            <person name="Bills G."/>
            <person name="Bluhm B."/>
            <person name="Cannon C."/>
            <person name="Castanera R."/>
            <person name="Culley D."/>
            <person name="Daum C."/>
            <person name="Ezra D."/>
            <person name="Gonzalez J."/>
            <person name="Henrissat B."/>
            <person name="Kuo A."/>
            <person name="Liang C."/>
            <person name="Lipzen A."/>
            <person name="Lutzoni F."/>
            <person name="Magnuson J."/>
            <person name="Mondo S."/>
            <person name="Nolan M."/>
            <person name="Ohm R."/>
            <person name="Pangilinan J."/>
            <person name="Park H.-J."/>
            <person name="Ramirez L."/>
            <person name="Alfaro M."/>
            <person name="Sun H."/>
            <person name="Tritt A."/>
            <person name="Yoshinaga Y."/>
            <person name="Zwiers L.-H."/>
            <person name="Turgeon B."/>
            <person name="Goodwin S."/>
            <person name="Spatafora J."/>
            <person name="Crous P."/>
            <person name="Grigoriev I."/>
        </authorList>
    </citation>
    <scope>NUCLEOTIDE SEQUENCE</scope>
    <source>
        <strain evidence="2">ATCC 36951</strain>
    </source>
</reference>
<gene>
    <name evidence="2" type="ORF">M409DRAFT_20043</name>
</gene>
<name>A0A6A6CUZ6_ZASCE</name>
<evidence type="ECO:0000256" key="1">
    <source>
        <dbReference type="SAM" id="MobiDB-lite"/>
    </source>
</evidence>
<keyword evidence="3" id="KW-1185">Reference proteome</keyword>
<evidence type="ECO:0000313" key="2">
    <source>
        <dbReference type="EMBL" id="KAF2169629.1"/>
    </source>
</evidence>
<dbReference type="GeneID" id="54558475"/>
<organism evidence="2 3">
    <name type="scientific">Zasmidium cellare ATCC 36951</name>
    <dbReference type="NCBI Taxonomy" id="1080233"/>
    <lineage>
        <taxon>Eukaryota</taxon>
        <taxon>Fungi</taxon>
        <taxon>Dikarya</taxon>
        <taxon>Ascomycota</taxon>
        <taxon>Pezizomycotina</taxon>
        <taxon>Dothideomycetes</taxon>
        <taxon>Dothideomycetidae</taxon>
        <taxon>Mycosphaerellales</taxon>
        <taxon>Mycosphaerellaceae</taxon>
        <taxon>Zasmidium</taxon>
    </lineage>
</organism>
<proteinExistence type="predicted"/>
<feature type="region of interest" description="Disordered" evidence="1">
    <location>
        <begin position="90"/>
        <end position="112"/>
    </location>
</feature>
<dbReference type="Proteomes" id="UP000799537">
    <property type="component" value="Unassembled WGS sequence"/>
</dbReference>
<dbReference type="OrthoDB" id="4802432at2759"/>